<dbReference type="Proteomes" id="UP001564760">
    <property type="component" value="Unassembled WGS sequence"/>
</dbReference>
<accession>A0ABV4C0P9</accession>
<organism evidence="1 2">
    <name type="scientific">Mycobacterium servetii</name>
    <dbReference type="NCBI Taxonomy" id="3237418"/>
    <lineage>
        <taxon>Bacteria</taxon>
        <taxon>Bacillati</taxon>
        <taxon>Actinomycetota</taxon>
        <taxon>Actinomycetes</taxon>
        <taxon>Mycobacteriales</taxon>
        <taxon>Mycobacteriaceae</taxon>
        <taxon>Mycobacterium</taxon>
    </lineage>
</organism>
<dbReference type="EMBL" id="JBGEDP010000001">
    <property type="protein sequence ID" value="MEY8015041.1"/>
    <property type="molecule type" value="Genomic_DNA"/>
</dbReference>
<keyword evidence="2" id="KW-1185">Reference proteome</keyword>
<comment type="caution">
    <text evidence="1">The sequence shown here is derived from an EMBL/GenBank/DDBJ whole genome shotgun (WGS) entry which is preliminary data.</text>
</comment>
<evidence type="ECO:0000313" key="2">
    <source>
        <dbReference type="Proteomes" id="UP001564760"/>
    </source>
</evidence>
<dbReference type="RefSeq" id="WP_369737462.1">
    <property type="nucleotide sequence ID" value="NZ_JBGEDP010000001.1"/>
</dbReference>
<evidence type="ECO:0000313" key="1">
    <source>
        <dbReference type="EMBL" id="MEY8015041.1"/>
    </source>
</evidence>
<gene>
    <name evidence="1" type="ORF">AB8998_08495</name>
</gene>
<sequence>MTNIEAASYAVLVDHTAPEKILGLKVNPRFGESFVVPMTARTAVEIGTLLLEKAQ</sequence>
<reference evidence="1 2" key="1">
    <citation type="submission" date="2024-08" db="EMBL/GenBank/DDBJ databases">
        <title>Mycobacterium servetensis sp. nov., a novel rapid-growing mycobacterial species recovered from a human patient in Zaragoza, Spain.</title>
        <authorList>
            <person name="Tristancho-Baro A.I."/>
            <person name="Buenestado-Serrano S."/>
            <person name="Garcia De Viedma D."/>
            <person name="Milagro-Beamonte A."/>
            <person name="Burillo N."/>
            <person name="Sanz S."/>
            <person name="Lopez-Calleja A.I."/>
            <person name="Penas-Utrilla D."/>
            <person name="Guardingo M."/>
            <person name="Garcia M.J."/>
            <person name="Vinuelas-Bayon J."/>
        </authorList>
    </citation>
    <scope>NUCLEOTIDE SEQUENCE [LARGE SCALE GENOMIC DNA]</scope>
    <source>
        <strain evidence="2">HUMS_12744610</strain>
    </source>
</reference>
<protein>
    <submittedName>
        <fullName evidence="1">Uncharacterized protein</fullName>
    </submittedName>
</protein>
<name>A0ABV4C0P9_9MYCO</name>
<proteinExistence type="predicted"/>